<dbReference type="PROSITE" id="PS50878">
    <property type="entry name" value="RT_POL"/>
    <property type="match status" value="1"/>
</dbReference>
<keyword evidence="3" id="KW-1185">Reference proteome</keyword>
<dbReference type="InterPro" id="IPR043128">
    <property type="entry name" value="Rev_trsase/Diguanyl_cyclase"/>
</dbReference>
<sequence>MTFYVCETNGPNIFGLQACTALGLVKVNCEVTAEAKSQAFSSKPILDIHEDYPDQFGGIGSFPRHFHITLKDDGNPVVHATRKYPVHLQEELKEELDRMESLEVISKVTQPTDWVNSLTFSRKQNGKLRVCLDPKDLNKAIKRTYHKTPTLEEISHKFSGAKFFSKMDAQHGYWAIHLDVDSSLLTTFNSPFGRYRFLRLPFGLKVSQDIFQQKMDQILEECSGTLGISDDICVFGATEEEHDRNLRNLMEVSKKRGLVFNKDKCRIKKDRINFYGLIWDSKGAHPDPKKCANITKKLSPTNVTELQQFLGSCPIYEPIHTKLE</sequence>
<dbReference type="Pfam" id="PF00078">
    <property type="entry name" value="RVT_1"/>
    <property type="match status" value="1"/>
</dbReference>
<dbReference type="PANTHER" id="PTHR37984:SF7">
    <property type="entry name" value="INTEGRASE CATALYTIC DOMAIN-CONTAINING PROTEIN"/>
    <property type="match status" value="1"/>
</dbReference>
<name>A0AAV4DYL7_9GAST</name>
<evidence type="ECO:0000313" key="3">
    <source>
        <dbReference type="Proteomes" id="UP000735302"/>
    </source>
</evidence>
<comment type="caution">
    <text evidence="2">The sequence shown here is derived from an EMBL/GenBank/DDBJ whole genome shotgun (WGS) entry which is preliminary data.</text>
</comment>
<dbReference type="SUPFAM" id="SSF56672">
    <property type="entry name" value="DNA/RNA polymerases"/>
    <property type="match status" value="1"/>
</dbReference>
<dbReference type="FunFam" id="3.10.10.10:FF:000003">
    <property type="entry name" value="Retrovirus-related Pol polyprotein from transposon 297-like Protein"/>
    <property type="match status" value="1"/>
</dbReference>
<protein>
    <submittedName>
        <fullName evidence="2">Pol polyprotein</fullName>
    </submittedName>
</protein>
<dbReference type="Gene3D" id="3.30.70.270">
    <property type="match status" value="1"/>
</dbReference>
<dbReference type="AlphaFoldDB" id="A0AAV4DYL7"/>
<dbReference type="InterPro" id="IPR050951">
    <property type="entry name" value="Retrovirus_Pol_polyprotein"/>
</dbReference>
<dbReference type="Proteomes" id="UP000735302">
    <property type="component" value="Unassembled WGS sequence"/>
</dbReference>
<dbReference type="CDD" id="cd01647">
    <property type="entry name" value="RT_LTR"/>
    <property type="match status" value="1"/>
</dbReference>
<organism evidence="2 3">
    <name type="scientific">Plakobranchus ocellatus</name>
    <dbReference type="NCBI Taxonomy" id="259542"/>
    <lineage>
        <taxon>Eukaryota</taxon>
        <taxon>Metazoa</taxon>
        <taxon>Spiralia</taxon>
        <taxon>Lophotrochozoa</taxon>
        <taxon>Mollusca</taxon>
        <taxon>Gastropoda</taxon>
        <taxon>Heterobranchia</taxon>
        <taxon>Euthyneura</taxon>
        <taxon>Panpulmonata</taxon>
        <taxon>Sacoglossa</taxon>
        <taxon>Placobranchoidea</taxon>
        <taxon>Plakobranchidae</taxon>
        <taxon>Plakobranchus</taxon>
    </lineage>
</organism>
<evidence type="ECO:0000259" key="1">
    <source>
        <dbReference type="PROSITE" id="PS50878"/>
    </source>
</evidence>
<proteinExistence type="predicted"/>
<dbReference type="PANTHER" id="PTHR37984">
    <property type="entry name" value="PROTEIN CBG26694"/>
    <property type="match status" value="1"/>
</dbReference>
<feature type="domain" description="Reverse transcriptase" evidence="1">
    <location>
        <begin position="102"/>
        <end position="279"/>
    </location>
</feature>
<dbReference type="InterPro" id="IPR043502">
    <property type="entry name" value="DNA/RNA_pol_sf"/>
</dbReference>
<evidence type="ECO:0000313" key="2">
    <source>
        <dbReference type="EMBL" id="GFO49453.1"/>
    </source>
</evidence>
<dbReference type="InterPro" id="IPR000477">
    <property type="entry name" value="RT_dom"/>
</dbReference>
<accession>A0AAV4DYL7</accession>
<dbReference type="Gene3D" id="3.10.10.10">
    <property type="entry name" value="HIV Type 1 Reverse Transcriptase, subunit A, domain 1"/>
    <property type="match status" value="1"/>
</dbReference>
<gene>
    <name evidence="2" type="ORF">PoB_007595800</name>
</gene>
<reference evidence="2 3" key="1">
    <citation type="journal article" date="2021" name="Elife">
        <title>Chloroplast acquisition without the gene transfer in kleptoplastic sea slugs, Plakobranchus ocellatus.</title>
        <authorList>
            <person name="Maeda T."/>
            <person name="Takahashi S."/>
            <person name="Yoshida T."/>
            <person name="Shimamura S."/>
            <person name="Takaki Y."/>
            <person name="Nagai Y."/>
            <person name="Toyoda A."/>
            <person name="Suzuki Y."/>
            <person name="Arimoto A."/>
            <person name="Ishii H."/>
            <person name="Satoh N."/>
            <person name="Nishiyama T."/>
            <person name="Hasebe M."/>
            <person name="Maruyama T."/>
            <person name="Minagawa J."/>
            <person name="Obokata J."/>
            <person name="Shigenobu S."/>
        </authorList>
    </citation>
    <scope>NUCLEOTIDE SEQUENCE [LARGE SCALE GENOMIC DNA]</scope>
</reference>
<dbReference type="EMBL" id="BLXT01008489">
    <property type="protein sequence ID" value="GFO49453.1"/>
    <property type="molecule type" value="Genomic_DNA"/>
</dbReference>